<dbReference type="NCBIfam" id="NF004612">
    <property type="entry name" value="PRK05943.1"/>
    <property type="match status" value="1"/>
</dbReference>
<keyword evidence="3 5" id="KW-0689">Ribosomal protein</keyword>
<dbReference type="Pfam" id="PF01386">
    <property type="entry name" value="Ribosomal_L25p"/>
    <property type="match status" value="1"/>
</dbReference>
<evidence type="ECO:0000313" key="7">
    <source>
        <dbReference type="EMBL" id="AZP36332.1"/>
    </source>
</evidence>
<dbReference type="PANTHER" id="PTHR33284:SF1">
    <property type="entry name" value="RIBOSOMAL PROTEIN L25_GLN-TRNA SYNTHETASE, ANTI-CODON-BINDING DOMAIN-CONTAINING PROTEIN"/>
    <property type="match status" value="1"/>
</dbReference>
<evidence type="ECO:0000256" key="4">
    <source>
        <dbReference type="ARBA" id="ARBA00023274"/>
    </source>
</evidence>
<reference evidence="7 8" key="1">
    <citation type="journal article" date="2018" name="Genome Biol. Evol.">
        <title>Partnering With a Pest: Genomes of Hemlock Woolly Adelgid Symbionts Reveal Atypical Nutritional Provisioning Patterns in Dual-Obligate Bacteria.</title>
        <authorList>
            <person name="Weglarz K.M."/>
            <person name="Havill N.P."/>
            <person name="Burke G.R."/>
            <person name="von Dohlen C.D."/>
        </authorList>
    </citation>
    <scope>NUCLEOTIDE SEQUENCE [LARGE SCALE GENOMIC DNA]</scope>
    <source>
        <strain evidence="7">ENA</strain>
    </source>
</reference>
<dbReference type="InterPro" id="IPR011035">
    <property type="entry name" value="Ribosomal_bL25/Gln-tRNA_synth"/>
</dbReference>
<dbReference type="KEGG" id="aade:C3B56_00235"/>
<evidence type="ECO:0000259" key="6">
    <source>
        <dbReference type="Pfam" id="PF01386"/>
    </source>
</evidence>
<dbReference type="InterPro" id="IPR020930">
    <property type="entry name" value="Ribosomal_uL5_bac-type"/>
</dbReference>
<keyword evidence="2 5" id="KW-0694">RNA-binding</keyword>
<dbReference type="OrthoDB" id="9806411at2"/>
<dbReference type="InterPro" id="IPR029751">
    <property type="entry name" value="Ribosomal_L25_dom"/>
</dbReference>
<dbReference type="GO" id="GO:0003735">
    <property type="term" value="F:structural constituent of ribosome"/>
    <property type="evidence" value="ECO:0007669"/>
    <property type="project" value="InterPro"/>
</dbReference>
<comment type="similarity">
    <text evidence="5">Belongs to the bacterial ribosomal protein bL25 family.</text>
</comment>
<evidence type="ECO:0000256" key="5">
    <source>
        <dbReference type="HAMAP-Rule" id="MF_01336"/>
    </source>
</evidence>
<sequence length="96" mass="11439">MLKIKAKKRVKFGKSINKILRFNNKIPAIIYGGNTSKKNIPIEISHDKIIHLYEKKIFYKNILILIDKKKKIVKIKDIQYHPFKNQIIHIDFLIIK</sequence>
<evidence type="ECO:0000256" key="2">
    <source>
        <dbReference type="ARBA" id="ARBA00022884"/>
    </source>
</evidence>
<proteinExistence type="inferred from homology"/>
<keyword evidence="1 5" id="KW-0699">rRNA-binding</keyword>
<dbReference type="GO" id="GO:0006412">
    <property type="term" value="P:translation"/>
    <property type="evidence" value="ECO:0007669"/>
    <property type="project" value="UniProtKB-UniRule"/>
</dbReference>
<dbReference type="SUPFAM" id="SSF50715">
    <property type="entry name" value="Ribosomal protein L25-like"/>
    <property type="match status" value="1"/>
</dbReference>
<name>A0A3S5HNX6_9ENTR</name>
<dbReference type="GO" id="GO:0008097">
    <property type="term" value="F:5S rRNA binding"/>
    <property type="evidence" value="ECO:0007669"/>
    <property type="project" value="InterPro"/>
</dbReference>
<organism evidence="7 8">
    <name type="scientific">Candidatus Annandia adelgestsuga</name>
    <dbReference type="NCBI Taxonomy" id="1302411"/>
    <lineage>
        <taxon>Bacteria</taxon>
        <taxon>Pseudomonadati</taxon>
        <taxon>Pseudomonadota</taxon>
        <taxon>Gammaproteobacteria</taxon>
        <taxon>Enterobacterales</taxon>
        <taxon>Enterobacteriaceae</taxon>
        <taxon>Candidatus Annandia</taxon>
    </lineage>
</organism>
<dbReference type="HAMAP" id="MF_01336">
    <property type="entry name" value="Ribosomal_bL25"/>
    <property type="match status" value="1"/>
</dbReference>
<accession>A0A3S5HNX6</accession>
<keyword evidence="8" id="KW-1185">Reference proteome</keyword>
<comment type="function">
    <text evidence="5">This is one of the proteins that binds to the 5S RNA in the ribosome where it forms part of the central protuberance.</text>
</comment>
<dbReference type="RefSeq" id="WP_126071602.1">
    <property type="nucleotide sequence ID" value="NZ_CP026513.1"/>
</dbReference>
<dbReference type="EMBL" id="CP026513">
    <property type="protein sequence ID" value="AZP36332.1"/>
    <property type="molecule type" value="Genomic_DNA"/>
</dbReference>
<dbReference type="PANTHER" id="PTHR33284">
    <property type="entry name" value="RIBOSOMAL PROTEIN L25/GLN-TRNA SYNTHETASE, ANTI-CODON-BINDING DOMAIN-CONTAINING PROTEIN"/>
    <property type="match status" value="1"/>
</dbReference>
<evidence type="ECO:0000256" key="3">
    <source>
        <dbReference type="ARBA" id="ARBA00022980"/>
    </source>
</evidence>
<dbReference type="InterPro" id="IPR020056">
    <property type="entry name" value="Rbsml_bL25/Gln-tRNA_synth_N"/>
</dbReference>
<dbReference type="GO" id="GO:0022625">
    <property type="term" value="C:cytosolic large ribosomal subunit"/>
    <property type="evidence" value="ECO:0007669"/>
    <property type="project" value="TreeGrafter"/>
</dbReference>
<dbReference type="Proteomes" id="UP000274458">
    <property type="component" value="Chromosome"/>
</dbReference>
<dbReference type="AlphaFoldDB" id="A0A3S5HNX6"/>
<protein>
    <recommendedName>
        <fullName evidence="5">Large ribosomal subunit protein bL25</fullName>
    </recommendedName>
</protein>
<keyword evidence="4 5" id="KW-0687">Ribonucleoprotein</keyword>
<dbReference type="CDD" id="cd00495">
    <property type="entry name" value="Ribosomal_L25_TL5_CTC"/>
    <property type="match status" value="1"/>
</dbReference>
<comment type="subunit">
    <text evidence="5">Part of the 50S ribosomal subunit; part of the 5S rRNA/L5/L18/L25 subcomplex. Contacts the 5S rRNA. Binds to the 5S rRNA independently of L5 and L18.</text>
</comment>
<gene>
    <name evidence="5 7" type="primary">rplY</name>
    <name evidence="7" type="ORF">C3B56_00235</name>
</gene>
<evidence type="ECO:0000313" key="8">
    <source>
        <dbReference type="Proteomes" id="UP000274458"/>
    </source>
</evidence>
<dbReference type="Gene3D" id="2.40.240.10">
    <property type="entry name" value="Ribosomal Protein L25, Chain P"/>
    <property type="match status" value="1"/>
</dbReference>
<feature type="domain" description="Large ribosomal subunit protein bL25 L25" evidence="6">
    <location>
        <begin position="4"/>
        <end position="92"/>
    </location>
</feature>
<evidence type="ECO:0000256" key="1">
    <source>
        <dbReference type="ARBA" id="ARBA00022730"/>
    </source>
</evidence>
<dbReference type="InterPro" id="IPR020055">
    <property type="entry name" value="Ribosomal_bL25_short"/>
</dbReference>